<protein>
    <submittedName>
        <fullName evidence="3">Uncharacterized protein</fullName>
    </submittedName>
</protein>
<reference evidence="3" key="1">
    <citation type="submission" date="2021-02" db="EMBL/GenBank/DDBJ databases">
        <authorList>
            <person name="Nowell W R."/>
        </authorList>
    </citation>
    <scope>NUCLEOTIDE SEQUENCE</scope>
</reference>
<name>A0A8S3BLB4_9BILA</name>
<keyword evidence="1" id="KW-0677">Repeat</keyword>
<accession>A0A8S3BLB4</accession>
<dbReference type="SUPFAM" id="SSF82895">
    <property type="entry name" value="TSP-1 type 1 repeat"/>
    <property type="match status" value="2"/>
</dbReference>
<evidence type="ECO:0000313" key="3">
    <source>
        <dbReference type="EMBL" id="CAF4827733.1"/>
    </source>
</evidence>
<dbReference type="PROSITE" id="PS50092">
    <property type="entry name" value="TSP1"/>
    <property type="match status" value="2"/>
</dbReference>
<dbReference type="SMART" id="SM00209">
    <property type="entry name" value="TSP1"/>
    <property type="match status" value="2"/>
</dbReference>
<evidence type="ECO:0000313" key="4">
    <source>
        <dbReference type="Proteomes" id="UP000681720"/>
    </source>
</evidence>
<dbReference type="Gene3D" id="2.20.100.10">
    <property type="entry name" value="Thrombospondin type-1 (TSP1) repeat"/>
    <property type="match status" value="2"/>
</dbReference>
<dbReference type="AlphaFoldDB" id="A0A8S3BLB4"/>
<dbReference type="PANTHER" id="PTHR22906">
    <property type="entry name" value="PROPERDIN"/>
    <property type="match status" value="1"/>
</dbReference>
<dbReference type="Proteomes" id="UP000681720">
    <property type="component" value="Unassembled WGS sequence"/>
</dbReference>
<comment type="caution">
    <text evidence="3">The sequence shown here is derived from an EMBL/GenBank/DDBJ whole genome shotgun (WGS) entry which is preliminary data.</text>
</comment>
<dbReference type="InterPro" id="IPR052065">
    <property type="entry name" value="Compl_asym_regulator"/>
</dbReference>
<dbReference type="InterPro" id="IPR000884">
    <property type="entry name" value="TSP1_rpt"/>
</dbReference>
<organism evidence="3 4">
    <name type="scientific">Rotaria magnacalcarata</name>
    <dbReference type="NCBI Taxonomy" id="392030"/>
    <lineage>
        <taxon>Eukaryota</taxon>
        <taxon>Metazoa</taxon>
        <taxon>Spiralia</taxon>
        <taxon>Gnathifera</taxon>
        <taxon>Rotifera</taxon>
        <taxon>Eurotatoria</taxon>
        <taxon>Bdelloidea</taxon>
        <taxon>Philodinida</taxon>
        <taxon>Philodinidae</taxon>
        <taxon>Rotaria</taxon>
    </lineage>
</organism>
<feature type="non-terminal residue" evidence="3">
    <location>
        <position position="1"/>
    </location>
</feature>
<keyword evidence="2" id="KW-1015">Disulfide bond</keyword>
<dbReference type="Pfam" id="PF00090">
    <property type="entry name" value="TSP_1"/>
    <property type="match status" value="2"/>
</dbReference>
<evidence type="ECO:0000256" key="2">
    <source>
        <dbReference type="ARBA" id="ARBA00023157"/>
    </source>
</evidence>
<dbReference type="EMBL" id="CAJOBJ010156168">
    <property type="protein sequence ID" value="CAF4827733.1"/>
    <property type="molecule type" value="Genomic_DNA"/>
</dbReference>
<dbReference type="InterPro" id="IPR036383">
    <property type="entry name" value="TSP1_rpt_sf"/>
</dbReference>
<sequence length="168" mass="19238">CSQKCGKRFRSRTRTCTNPKPKNNGRICIGPERDEEPCPEIICSNETSRLSSWTEWDVCSKSCGSGMQKRRRSCLSNHEKCTECLNEMRLCNELPCSVEPVAIWSNWTRTTLKDQLNGNDIITETRTRFVCTIFSSSDQQLLKINSDKVLHRVCGQEGDNCQQTGKFY</sequence>
<evidence type="ECO:0000256" key="1">
    <source>
        <dbReference type="ARBA" id="ARBA00022737"/>
    </source>
</evidence>
<gene>
    <name evidence="3" type="ORF">GIL414_LOCUS48307</name>
</gene>
<proteinExistence type="predicted"/>